<dbReference type="Pfam" id="PF10551">
    <property type="entry name" value="MULE"/>
    <property type="match status" value="1"/>
</dbReference>
<dbReference type="PANTHER" id="PTHR47718">
    <property type="entry name" value="OS01G0519700 PROTEIN"/>
    <property type="match status" value="1"/>
</dbReference>
<dbReference type="Proteomes" id="UP000007752">
    <property type="component" value="Chromosome 8"/>
</dbReference>
<sequence length="757" mass="85104">MAGRGVQQKSTGVAGLLVPSSHLVQPLPAVAHDMAGQSSHEHDVIVGDRGADGKQRTQISEFMTMEEDVAGAIDANANGDDNTLCRIVPEEMADKAPNQGIWTVQKVVLEHNHCLVSPNKSHKLRSQRRVIEADRQLIGQIREAGMKPAQVYEFMKEWYGGADKVPFSKMDCNNEIGRECKKYLESNDTQTLLEYLKNKQLKDPAFFYAIQIDKEDGRIANFFWADGQSIMDYSCFGDAVSFDTTFDTNKFEMPFAPLLGTNHHKQTVIFGVALLFNQTIESFVWLFETFLTAMSGKHPSTIFTDQDTAMAAAIALVFPNTRHRLCLWHIYLNGGKNLGHVIHKHPNKFLTDFKRCVYEERSEYHFNKMWHELWSEYKLEDNVWMSNLYRLKKKWAIVFRDSFTADMTSTQRSEGMNNVFKKRFRRKLGLSELLVECDKVAASLRENELDADFKSRNSSPVTCIPNLPMLKTAADSYTRKMYSEFEEEFTKQFSLSCKLLQTEGSILTFMVMPMESDQEATVVYNTADMTITCSCRKYESIGGQNMQKKGFNIDKQGSEKETLKTHAARISQKATSIALKCSVSKELLDDLEKAINNLDLEADSSLSKMQEKTCEVPLNSNDCVMDTLNGAISIRVPRVVKGPKSRRSKDAVEKKKRKKTKTAKNKGEDLNNASEDEDEDVGDVCGQSLTMAANDVCGQSSTMAAYDVYGQSSTMAAYDGFGQSSTMDAPLIQGGFTSLLFGVQQDSAMAARKLHFN</sequence>
<dbReference type="InterPro" id="IPR018289">
    <property type="entry name" value="MULE_transposase_dom"/>
</dbReference>
<gene>
    <name evidence="4" type="ORF">OsJ_27177</name>
</gene>
<accession>B9G0Q4</accession>
<name>B9G0Q4_ORYSJ</name>
<evidence type="ECO:0000256" key="2">
    <source>
        <dbReference type="SAM" id="MobiDB-lite"/>
    </source>
</evidence>
<feature type="domain" description="MULE transposase" evidence="3">
    <location>
        <begin position="240"/>
        <end position="332"/>
    </location>
</feature>
<dbReference type="PANTHER" id="PTHR47718:SF7">
    <property type="entry name" value="PROTEIN FAR1-RELATED SEQUENCE"/>
    <property type="match status" value="1"/>
</dbReference>
<evidence type="ECO:0000259" key="3">
    <source>
        <dbReference type="Pfam" id="PF10551"/>
    </source>
</evidence>
<dbReference type="EMBL" id="CM000145">
    <property type="protein sequence ID" value="EEE68621.1"/>
    <property type="molecule type" value="Genomic_DNA"/>
</dbReference>
<organism evidence="4">
    <name type="scientific">Oryza sativa subsp. japonica</name>
    <name type="common">Rice</name>
    <dbReference type="NCBI Taxonomy" id="39947"/>
    <lineage>
        <taxon>Eukaryota</taxon>
        <taxon>Viridiplantae</taxon>
        <taxon>Streptophyta</taxon>
        <taxon>Embryophyta</taxon>
        <taxon>Tracheophyta</taxon>
        <taxon>Spermatophyta</taxon>
        <taxon>Magnoliopsida</taxon>
        <taxon>Liliopsida</taxon>
        <taxon>Poales</taxon>
        <taxon>Poaceae</taxon>
        <taxon>BOP clade</taxon>
        <taxon>Oryzoideae</taxon>
        <taxon>Oryzeae</taxon>
        <taxon>Oryzinae</taxon>
        <taxon>Oryza</taxon>
        <taxon>Oryza sativa</taxon>
    </lineage>
</organism>
<evidence type="ECO:0000313" key="4">
    <source>
        <dbReference type="EMBL" id="EEE68621.1"/>
    </source>
</evidence>
<dbReference type="AlphaFoldDB" id="B9G0Q4"/>
<feature type="coiled-coil region" evidence="1">
    <location>
        <begin position="581"/>
        <end position="608"/>
    </location>
</feature>
<evidence type="ECO:0000256" key="1">
    <source>
        <dbReference type="SAM" id="Coils"/>
    </source>
</evidence>
<proteinExistence type="predicted"/>
<feature type="region of interest" description="Disordered" evidence="2">
    <location>
        <begin position="638"/>
        <end position="681"/>
    </location>
</feature>
<feature type="compositionally biased region" description="Basic residues" evidence="2">
    <location>
        <begin position="654"/>
        <end position="664"/>
    </location>
</feature>
<protein>
    <recommendedName>
        <fullName evidence="3">MULE transposase domain-containing protein</fullName>
    </recommendedName>
</protein>
<keyword evidence="1" id="KW-0175">Coiled coil</keyword>
<reference evidence="4" key="2">
    <citation type="submission" date="2008-12" db="EMBL/GenBank/DDBJ databases">
        <title>Improved gene annotation of the rice (Oryza sativa) genomes.</title>
        <authorList>
            <person name="Wang J."/>
            <person name="Li R."/>
            <person name="Fan W."/>
            <person name="Huang Q."/>
            <person name="Zhang J."/>
            <person name="Zhou Y."/>
            <person name="Hu Y."/>
            <person name="Zi S."/>
            <person name="Li J."/>
            <person name="Ni P."/>
            <person name="Zheng H."/>
            <person name="Zhang Y."/>
            <person name="Zhao M."/>
            <person name="Hao Q."/>
            <person name="McDermott J."/>
            <person name="Samudrala R."/>
            <person name="Kristiansen K."/>
            <person name="Wong G.K.-S."/>
        </authorList>
    </citation>
    <scope>NUCLEOTIDE SEQUENCE</scope>
</reference>
<reference evidence="4" key="1">
    <citation type="journal article" date="2005" name="PLoS Biol.">
        <title>The genomes of Oryza sativa: a history of duplications.</title>
        <authorList>
            <person name="Yu J."/>
            <person name="Wang J."/>
            <person name="Lin W."/>
            <person name="Li S."/>
            <person name="Li H."/>
            <person name="Zhou J."/>
            <person name="Ni P."/>
            <person name="Dong W."/>
            <person name="Hu S."/>
            <person name="Zeng C."/>
            <person name="Zhang J."/>
            <person name="Zhang Y."/>
            <person name="Li R."/>
            <person name="Xu Z."/>
            <person name="Li S."/>
            <person name="Li X."/>
            <person name="Zheng H."/>
            <person name="Cong L."/>
            <person name="Lin L."/>
            <person name="Yin J."/>
            <person name="Geng J."/>
            <person name="Li G."/>
            <person name="Shi J."/>
            <person name="Liu J."/>
            <person name="Lv H."/>
            <person name="Li J."/>
            <person name="Wang J."/>
            <person name="Deng Y."/>
            <person name="Ran L."/>
            <person name="Shi X."/>
            <person name="Wang X."/>
            <person name="Wu Q."/>
            <person name="Li C."/>
            <person name="Ren X."/>
            <person name="Wang J."/>
            <person name="Wang X."/>
            <person name="Li D."/>
            <person name="Liu D."/>
            <person name="Zhang X."/>
            <person name="Ji Z."/>
            <person name="Zhao W."/>
            <person name="Sun Y."/>
            <person name="Zhang Z."/>
            <person name="Bao J."/>
            <person name="Han Y."/>
            <person name="Dong L."/>
            <person name="Ji J."/>
            <person name="Chen P."/>
            <person name="Wu S."/>
            <person name="Liu J."/>
            <person name="Xiao Y."/>
            <person name="Bu D."/>
            <person name="Tan J."/>
            <person name="Yang L."/>
            <person name="Ye C."/>
            <person name="Zhang J."/>
            <person name="Xu J."/>
            <person name="Zhou Y."/>
            <person name="Yu Y."/>
            <person name="Zhang B."/>
            <person name="Zhuang S."/>
            <person name="Wei H."/>
            <person name="Liu B."/>
            <person name="Lei M."/>
            <person name="Yu H."/>
            <person name="Li Y."/>
            <person name="Xu H."/>
            <person name="Wei S."/>
            <person name="He X."/>
            <person name="Fang L."/>
            <person name="Zhang Z."/>
            <person name="Zhang Y."/>
            <person name="Huang X."/>
            <person name="Su Z."/>
            <person name="Tong W."/>
            <person name="Li J."/>
            <person name="Tong Z."/>
            <person name="Li S."/>
            <person name="Ye J."/>
            <person name="Wang L."/>
            <person name="Fang L."/>
            <person name="Lei T."/>
            <person name="Chen C."/>
            <person name="Chen H."/>
            <person name="Xu Z."/>
            <person name="Li H."/>
            <person name="Huang H."/>
            <person name="Zhang F."/>
            <person name="Xu H."/>
            <person name="Li N."/>
            <person name="Zhao C."/>
            <person name="Li S."/>
            <person name="Dong L."/>
            <person name="Huang Y."/>
            <person name="Li L."/>
            <person name="Xi Y."/>
            <person name="Qi Q."/>
            <person name="Li W."/>
            <person name="Zhang B."/>
            <person name="Hu W."/>
            <person name="Zhang Y."/>
            <person name="Tian X."/>
            <person name="Jiao Y."/>
            <person name="Liang X."/>
            <person name="Jin J."/>
            <person name="Gao L."/>
            <person name="Zheng W."/>
            <person name="Hao B."/>
            <person name="Liu S."/>
            <person name="Wang W."/>
            <person name="Yuan L."/>
            <person name="Cao M."/>
            <person name="McDermott J."/>
            <person name="Samudrala R."/>
            <person name="Wang J."/>
            <person name="Wong G.K."/>
            <person name="Yang H."/>
        </authorList>
    </citation>
    <scope>NUCLEOTIDE SEQUENCE [LARGE SCALE GENOMIC DNA]</scope>
</reference>